<evidence type="ECO:0000313" key="5">
    <source>
        <dbReference type="Proteomes" id="UP000539473"/>
    </source>
</evidence>
<accession>A0A7W8KEW8</accession>
<protein>
    <submittedName>
        <fullName evidence="3">Lipoprotein</fullName>
    </submittedName>
    <submittedName>
        <fullName evidence="4">Peptidoglycan/xylan/chitin deacetylase (PgdA/CDA1 family)</fullName>
    </submittedName>
</protein>
<dbReference type="SUPFAM" id="SSF88713">
    <property type="entry name" value="Glycoside hydrolase/deacetylase"/>
    <property type="match status" value="1"/>
</dbReference>
<dbReference type="PANTHER" id="PTHR10587:SF134">
    <property type="entry name" value="SECRETED PROTEIN"/>
    <property type="match status" value="1"/>
</dbReference>
<dbReference type="PANTHER" id="PTHR10587">
    <property type="entry name" value="GLYCOSYL TRANSFERASE-RELATED"/>
    <property type="match status" value="1"/>
</dbReference>
<feature type="chain" id="PRO_5030894205" evidence="1">
    <location>
        <begin position="18"/>
        <end position="254"/>
    </location>
</feature>
<gene>
    <name evidence="3" type="ORF">GCM10017781_23270</name>
    <name evidence="4" type="ORF">HNQ07_002363</name>
</gene>
<dbReference type="Gene3D" id="3.20.20.370">
    <property type="entry name" value="Glycoside hydrolase/deacetylase"/>
    <property type="match status" value="1"/>
</dbReference>
<sequence length="254" mass="26515">MRALLLALLALSGVAGAIRPSLDAPGVITHGPRALQDVALTFDADMTPGMEQELRSGRVRSFDNEAVVRVLEQAGIPATFFLTGMWAQVYPASARAMAHNPLFEIEDHSYDHPGFAQPCYGLAGIAPGAKAPDILRAQRAISQATGDTPRYFRFPGGCATAADVALAHAAGLQVVHWDVVGGDVNQPDPAVIVRQTLRAVQGGSIVVLHVSGGHAPATALALPGIIAGLRQEGYRFVTVQALLGAPATHTPTTP</sequence>
<keyword evidence="3" id="KW-0449">Lipoprotein</keyword>
<dbReference type="InterPro" id="IPR011330">
    <property type="entry name" value="Glyco_hydro/deAcase_b/a-brl"/>
</dbReference>
<dbReference type="GO" id="GO:0005975">
    <property type="term" value="P:carbohydrate metabolic process"/>
    <property type="evidence" value="ECO:0007669"/>
    <property type="project" value="InterPro"/>
</dbReference>
<dbReference type="EMBL" id="BNAJ01000005">
    <property type="protein sequence ID" value="GHF46186.1"/>
    <property type="molecule type" value="Genomic_DNA"/>
</dbReference>
<evidence type="ECO:0000259" key="2">
    <source>
        <dbReference type="PROSITE" id="PS51677"/>
    </source>
</evidence>
<feature type="domain" description="NodB homology" evidence="2">
    <location>
        <begin position="36"/>
        <end position="237"/>
    </location>
</feature>
<comment type="caution">
    <text evidence="4">The sequence shown here is derived from an EMBL/GenBank/DDBJ whole genome shotgun (WGS) entry which is preliminary data.</text>
</comment>
<proteinExistence type="predicted"/>
<name>A0A7W8KEW8_9DEIO</name>
<organism evidence="4 5">
    <name type="scientific">Deinococcus metalli</name>
    <dbReference type="NCBI Taxonomy" id="1141878"/>
    <lineage>
        <taxon>Bacteria</taxon>
        <taxon>Thermotogati</taxon>
        <taxon>Deinococcota</taxon>
        <taxon>Deinococci</taxon>
        <taxon>Deinococcales</taxon>
        <taxon>Deinococcaceae</taxon>
        <taxon>Deinococcus</taxon>
    </lineage>
</organism>
<dbReference type="Proteomes" id="UP000539473">
    <property type="component" value="Unassembled WGS sequence"/>
</dbReference>
<feature type="signal peptide" evidence="1">
    <location>
        <begin position="1"/>
        <end position="17"/>
    </location>
</feature>
<reference evidence="3" key="1">
    <citation type="journal article" date="2014" name="Int. J. Syst. Evol. Microbiol.">
        <title>Complete genome of a new Firmicutes species belonging to the dominant human colonic microbiota ('Ruminococcus bicirculans') reveals two chromosomes and a selective capacity to utilize plant glucans.</title>
        <authorList>
            <consortium name="NISC Comparative Sequencing Program"/>
            <person name="Wegmann U."/>
            <person name="Louis P."/>
            <person name="Goesmann A."/>
            <person name="Henrissat B."/>
            <person name="Duncan S.H."/>
            <person name="Flint H.J."/>
        </authorList>
    </citation>
    <scope>NUCLEOTIDE SEQUENCE</scope>
    <source>
        <strain evidence="3">CGMCC 1.18437</strain>
    </source>
</reference>
<keyword evidence="6" id="KW-1185">Reference proteome</keyword>
<reference evidence="3" key="4">
    <citation type="submission" date="2024-05" db="EMBL/GenBank/DDBJ databases">
        <authorList>
            <person name="Sun Q."/>
            <person name="Zhou Y."/>
        </authorList>
    </citation>
    <scope>NUCLEOTIDE SEQUENCE</scope>
    <source>
        <strain evidence="3">CGMCC 1.18437</strain>
    </source>
</reference>
<keyword evidence="1" id="KW-0732">Signal</keyword>
<dbReference type="Proteomes" id="UP000619376">
    <property type="component" value="Unassembled WGS sequence"/>
</dbReference>
<reference evidence="4 5" key="3">
    <citation type="submission" date="2020-08" db="EMBL/GenBank/DDBJ databases">
        <title>Genomic Encyclopedia of Type Strains, Phase IV (KMG-IV): sequencing the most valuable type-strain genomes for metagenomic binning, comparative biology and taxonomic classification.</title>
        <authorList>
            <person name="Goeker M."/>
        </authorList>
    </citation>
    <scope>NUCLEOTIDE SEQUENCE [LARGE SCALE GENOMIC DNA]</scope>
    <source>
        <strain evidence="4 5">DSM 27521</strain>
    </source>
</reference>
<dbReference type="EMBL" id="JACHFK010000005">
    <property type="protein sequence ID" value="MBB5376899.1"/>
    <property type="molecule type" value="Genomic_DNA"/>
</dbReference>
<dbReference type="PROSITE" id="PS51677">
    <property type="entry name" value="NODB"/>
    <property type="match status" value="1"/>
</dbReference>
<dbReference type="AlphaFoldDB" id="A0A7W8KEW8"/>
<evidence type="ECO:0000313" key="3">
    <source>
        <dbReference type="EMBL" id="GHF46186.1"/>
    </source>
</evidence>
<evidence type="ECO:0000313" key="4">
    <source>
        <dbReference type="EMBL" id="MBB5376899.1"/>
    </source>
</evidence>
<reference evidence="6" key="2">
    <citation type="journal article" date="2019" name="Int. J. Syst. Evol. Microbiol.">
        <title>The Global Catalogue of Microorganisms (GCM) 10K type strain sequencing project: providing services to taxonomists for standard genome sequencing and annotation.</title>
        <authorList>
            <consortium name="The Broad Institute Genomics Platform"/>
            <consortium name="The Broad Institute Genome Sequencing Center for Infectious Disease"/>
            <person name="Wu L."/>
            <person name="Ma J."/>
        </authorList>
    </citation>
    <scope>NUCLEOTIDE SEQUENCE [LARGE SCALE GENOMIC DNA]</scope>
    <source>
        <strain evidence="6">CGMCC 1.18437</strain>
    </source>
</reference>
<evidence type="ECO:0000313" key="6">
    <source>
        <dbReference type="Proteomes" id="UP000619376"/>
    </source>
</evidence>
<dbReference type="GO" id="GO:0016810">
    <property type="term" value="F:hydrolase activity, acting on carbon-nitrogen (but not peptide) bonds"/>
    <property type="evidence" value="ECO:0007669"/>
    <property type="project" value="InterPro"/>
</dbReference>
<dbReference type="Pfam" id="PF01522">
    <property type="entry name" value="Polysacc_deac_1"/>
    <property type="match status" value="1"/>
</dbReference>
<evidence type="ECO:0000256" key="1">
    <source>
        <dbReference type="SAM" id="SignalP"/>
    </source>
</evidence>
<dbReference type="InterPro" id="IPR002509">
    <property type="entry name" value="NODB_dom"/>
</dbReference>
<dbReference type="RefSeq" id="WP_184111954.1">
    <property type="nucleotide sequence ID" value="NZ_BNAJ01000005.1"/>
</dbReference>
<dbReference type="InterPro" id="IPR050248">
    <property type="entry name" value="Polysacc_deacetylase_ArnD"/>
</dbReference>